<evidence type="ECO:0000313" key="3">
    <source>
        <dbReference type="RefSeq" id="XP_060026983.1"/>
    </source>
</evidence>
<accession>A0ABM3VRM8</accession>
<keyword evidence="2" id="KW-1185">Reference proteome</keyword>
<dbReference type="GeneID" id="132532691"/>
<feature type="region of interest" description="Disordered" evidence="1">
    <location>
        <begin position="40"/>
        <end position="275"/>
    </location>
</feature>
<evidence type="ECO:0000313" key="2">
    <source>
        <dbReference type="Proteomes" id="UP001652624"/>
    </source>
</evidence>
<sequence length="275" mass="30536">MSCFLPKRKSRSHQKGPTQCKCGGARKWLNCQWKRVTSMLHRSRRRMTKGDTQVTEGDTSGGLYPCDTLGQLPPNNKEAEPPLETNAGLPGPQDNMGVTEAQRRRQPPPKPPRRNKGRVVWYSGSCPYSDWPPTLKEKAQKGPGPQEPKKELQPMTTRNTLVTEGDSPGGLCPCDTSGQLPHNNKEAEPLLEAKVALPGPQDNMGAAKAQGRRQPPPPKPPRRNKGRVIWYSGSCPYSDWPPSLKERPQRGPGLQEPEEKLQPVPEMTTEVMQDT</sequence>
<dbReference type="Proteomes" id="UP001652624">
    <property type="component" value="Chromosome 14"/>
</dbReference>
<feature type="compositionally biased region" description="Basic residues" evidence="1">
    <location>
        <begin position="104"/>
        <end position="117"/>
    </location>
</feature>
<organism evidence="2 3">
    <name type="scientific">Erinaceus europaeus</name>
    <name type="common">Western European hedgehog</name>
    <dbReference type="NCBI Taxonomy" id="9365"/>
    <lineage>
        <taxon>Eukaryota</taxon>
        <taxon>Metazoa</taxon>
        <taxon>Chordata</taxon>
        <taxon>Craniata</taxon>
        <taxon>Vertebrata</taxon>
        <taxon>Euteleostomi</taxon>
        <taxon>Mammalia</taxon>
        <taxon>Eutheria</taxon>
        <taxon>Laurasiatheria</taxon>
        <taxon>Eulipotyphla</taxon>
        <taxon>Erinaceidae</taxon>
        <taxon>Erinaceinae</taxon>
        <taxon>Erinaceus</taxon>
    </lineage>
</organism>
<gene>
    <name evidence="3" type="primary">LOC132532691</name>
</gene>
<proteinExistence type="predicted"/>
<reference evidence="3" key="1">
    <citation type="submission" date="2025-08" db="UniProtKB">
        <authorList>
            <consortium name="RefSeq"/>
        </authorList>
    </citation>
    <scope>IDENTIFICATION</scope>
</reference>
<evidence type="ECO:0000256" key="1">
    <source>
        <dbReference type="SAM" id="MobiDB-lite"/>
    </source>
</evidence>
<dbReference type="RefSeq" id="XP_060026983.1">
    <property type="nucleotide sequence ID" value="XM_060171000.1"/>
</dbReference>
<protein>
    <submittedName>
        <fullName evidence="3">Uncharacterized protein LOC132532691</fullName>
    </submittedName>
</protein>
<name>A0ABM3VRM8_ERIEU</name>